<proteinExistence type="predicted"/>
<keyword evidence="1" id="KW-0175">Coiled coil</keyword>
<accession>A0AB38A4W9</accession>
<feature type="coiled-coil region" evidence="1">
    <location>
        <begin position="77"/>
        <end position="104"/>
    </location>
</feature>
<name>A0AB38A4W9_9ACTN</name>
<reference evidence="2 3" key="1">
    <citation type="submission" date="2016-10" db="EMBL/GenBank/DDBJ databases">
        <authorList>
            <person name="Varghese N."/>
            <person name="Submissions S."/>
        </authorList>
    </citation>
    <scope>NUCLEOTIDE SEQUENCE [LARGE SCALE GENOMIC DNA]</scope>
    <source>
        <strain evidence="2 3">DSM 20586</strain>
    </source>
</reference>
<sequence length="121" mass="14299">MKWTTAELRYLTKHANDGAEVISDALGRSKHSVEIQASRLGVSLRPRWFCPKCGRRTFKPLSTKTGWCVCCTKEQRRKEITEEMRELQDELAREREENKARQAVYSQKSRFREEIKVLRRV</sequence>
<comment type="caution">
    <text evidence="2">The sequence shown here is derived from an EMBL/GenBank/DDBJ whole genome shotgun (WGS) entry which is preliminary data.</text>
</comment>
<gene>
    <name evidence="2" type="ORF">SAMN04489746_0243</name>
</gene>
<dbReference type="Proteomes" id="UP000183687">
    <property type="component" value="Unassembled WGS sequence"/>
</dbReference>
<evidence type="ECO:0000256" key="1">
    <source>
        <dbReference type="SAM" id="Coils"/>
    </source>
</evidence>
<dbReference type="EMBL" id="FNSH01000001">
    <property type="protein sequence ID" value="SEB44451.1"/>
    <property type="molecule type" value="Genomic_DNA"/>
</dbReference>
<evidence type="ECO:0000313" key="3">
    <source>
        <dbReference type="Proteomes" id="UP000183687"/>
    </source>
</evidence>
<organism evidence="2 3">
    <name type="scientific">Atopobium minutum</name>
    <dbReference type="NCBI Taxonomy" id="1381"/>
    <lineage>
        <taxon>Bacteria</taxon>
        <taxon>Bacillati</taxon>
        <taxon>Actinomycetota</taxon>
        <taxon>Coriobacteriia</taxon>
        <taxon>Coriobacteriales</taxon>
        <taxon>Atopobiaceae</taxon>
        <taxon>Atopobium</taxon>
    </lineage>
</organism>
<evidence type="ECO:0000313" key="2">
    <source>
        <dbReference type="EMBL" id="SEB44451.1"/>
    </source>
</evidence>
<protein>
    <submittedName>
        <fullName evidence="2">Uncharacterized protein</fullName>
    </submittedName>
</protein>
<dbReference type="AlphaFoldDB" id="A0AB38A4W9"/>